<dbReference type="Proteomes" id="UP000236370">
    <property type="component" value="Unassembled WGS sequence"/>
</dbReference>
<dbReference type="AlphaFoldDB" id="A0A2J8NXB3"/>
<evidence type="ECO:0000256" key="3">
    <source>
        <dbReference type="ARBA" id="ARBA00022763"/>
    </source>
</evidence>
<dbReference type="GO" id="GO:0005634">
    <property type="term" value="C:nucleus"/>
    <property type="evidence" value="ECO:0007669"/>
    <property type="project" value="UniProtKB-SubCell"/>
</dbReference>
<sequence length="305" mass="32814">HVGGTKDSEDNYGDSEDLDLQATQCFLENQGLEAVQSMEDEPTQAFMLTPPQELGPSHCSFQTTGLLNCKMPPAEKASRIRAAEKVSRGDQESPDACLPPTVPEAPAPPQKPLNSQSQKHLAPPPLLSPLLPSIKPTVRKTRQDGSQEAPEAPLSSELEPFHPKPKIRTRKSSRMTTFPATSAAPEPHPSTSTAQPVTPKPTSQATRSRTNRSSVKTPEPVVPTAPELQPCTSTDQPVTSEPTSQVTRGRKSRSSVKTPETVVPTALELQPSTSTDRPVTSEPTSHATRGRKNRSSVKTPEPVVP</sequence>
<feature type="region of interest" description="Disordered" evidence="6">
    <location>
        <begin position="1"/>
        <end position="21"/>
    </location>
</feature>
<feature type="compositionally biased region" description="Basic and acidic residues" evidence="6">
    <location>
        <begin position="76"/>
        <end position="91"/>
    </location>
</feature>
<accession>A0A2J8NXB3</accession>
<proteinExistence type="predicted"/>
<evidence type="ECO:0000256" key="2">
    <source>
        <dbReference type="ARBA" id="ARBA00022553"/>
    </source>
</evidence>
<dbReference type="PANTHER" id="PTHR23196">
    <property type="entry name" value="PAX TRANSCRIPTION ACTIVATION DOMAIN INTERACTING PROTEIN"/>
    <property type="match status" value="1"/>
</dbReference>
<feature type="non-terminal residue" evidence="7">
    <location>
        <position position="1"/>
    </location>
</feature>
<evidence type="ECO:0000313" key="8">
    <source>
        <dbReference type="Proteomes" id="UP000236370"/>
    </source>
</evidence>
<evidence type="ECO:0000256" key="6">
    <source>
        <dbReference type="SAM" id="MobiDB-lite"/>
    </source>
</evidence>
<comment type="subcellular location">
    <subcellularLocation>
        <location evidence="1">Nucleus</location>
    </subcellularLocation>
</comment>
<feature type="compositionally biased region" description="Polar residues" evidence="6">
    <location>
        <begin position="270"/>
        <end position="287"/>
    </location>
</feature>
<evidence type="ECO:0000256" key="5">
    <source>
        <dbReference type="ARBA" id="ARBA00023242"/>
    </source>
</evidence>
<feature type="compositionally biased region" description="Polar residues" evidence="6">
    <location>
        <begin position="189"/>
        <end position="216"/>
    </location>
</feature>
<feature type="compositionally biased region" description="Polar residues" evidence="6">
    <location>
        <begin position="230"/>
        <end position="247"/>
    </location>
</feature>
<feature type="region of interest" description="Disordered" evidence="6">
    <location>
        <begin position="72"/>
        <end position="305"/>
    </location>
</feature>
<dbReference type="PANTHER" id="PTHR23196:SF34">
    <property type="entry name" value="MEDIATOR OF DNA DAMAGE CHECKPOINT PROTEIN 1"/>
    <property type="match status" value="1"/>
</dbReference>
<keyword evidence="5" id="KW-0539">Nucleus</keyword>
<evidence type="ECO:0000313" key="7">
    <source>
        <dbReference type="EMBL" id="PNI76391.1"/>
    </source>
</evidence>
<keyword evidence="4" id="KW-0234">DNA repair</keyword>
<dbReference type="InterPro" id="IPR051579">
    <property type="entry name" value="DDR_Transcriptional_Reg"/>
</dbReference>
<keyword evidence="3" id="KW-0227">DNA damage</keyword>
<evidence type="ECO:0000256" key="4">
    <source>
        <dbReference type="ARBA" id="ARBA00023204"/>
    </source>
</evidence>
<dbReference type="EMBL" id="NBAG03000221">
    <property type="protein sequence ID" value="PNI76391.1"/>
    <property type="molecule type" value="Genomic_DNA"/>
</dbReference>
<feature type="compositionally biased region" description="Pro residues" evidence="6">
    <location>
        <begin position="100"/>
        <end position="111"/>
    </location>
</feature>
<evidence type="ECO:0000256" key="1">
    <source>
        <dbReference type="ARBA" id="ARBA00004123"/>
    </source>
</evidence>
<keyword evidence="2" id="KW-0597">Phosphoprotein</keyword>
<name>A0A2J8NXB3_PANTR</name>
<feature type="compositionally biased region" description="Acidic residues" evidence="6">
    <location>
        <begin position="10"/>
        <end position="19"/>
    </location>
</feature>
<protein>
    <submittedName>
        <fullName evidence="7">MDC1 isoform 3</fullName>
    </submittedName>
</protein>
<dbReference type="GO" id="GO:0006281">
    <property type="term" value="P:DNA repair"/>
    <property type="evidence" value="ECO:0007669"/>
    <property type="project" value="UniProtKB-KW"/>
</dbReference>
<reference evidence="7 8" key="1">
    <citation type="submission" date="2017-12" db="EMBL/GenBank/DDBJ databases">
        <title>High-resolution comparative analysis of great ape genomes.</title>
        <authorList>
            <person name="Pollen A."/>
            <person name="Hastie A."/>
            <person name="Hormozdiari F."/>
            <person name="Dougherty M."/>
            <person name="Liu R."/>
            <person name="Chaisson M."/>
            <person name="Hoppe E."/>
            <person name="Hill C."/>
            <person name="Pang A."/>
            <person name="Hillier L."/>
            <person name="Baker C."/>
            <person name="Armstrong J."/>
            <person name="Shendure J."/>
            <person name="Paten B."/>
            <person name="Wilson R."/>
            <person name="Chao H."/>
            <person name="Schneider V."/>
            <person name="Ventura M."/>
            <person name="Kronenberg Z."/>
            <person name="Murali S."/>
            <person name="Gordon D."/>
            <person name="Cantsilieris S."/>
            <person name="Munson K."/>
            <person name="Nelson B."/>
            <person name="Raja A."/>
            <person name="Underwood J."/>
            <person name="Diekhans M."/>
            <person name="Fiddes I."/>
            <person name="Haussler D."/>
            <person name="Eichler E."/>
        </authorList>
    </citation>
    <scope>NUCLEOTIDE SEQUENCE [LARGE SCALE GENOMIC DNA]</scope>
    <source>
        <strain evidence="7">Yerkes chimp pedigree #C0471</strain>
    </source>
</reference>
<comment type="caution">
    <text evidence="7">The sequence shown here is derived from an EMBL/GenBank/DDBJ whole genome shotgun (WGS) entry which is preliminary data.</text>
</comment>
<organism evidence="7 8">
    <name type="scientific">Pan troglodytes</name>
    <name type="common">Chimpanzee</name>
    <dbReference type="NCBI Taxonomy" id="9598"/>
    <lineage>
        <taxon>Eukaryota</taxon>
        <taxon>Metazoa</taxon>
        <taxon>Chordata</taxon>
        <taxon>Craniata</taxon>
        <taxon>Vertebrata</taxon>
        <taxon>Euteleostomi</taxon>
        <taxon>Mammalia</taxon>
        <taxon>Eutheria</taxon>
        <taxon>Euarchontoglires</taxon>
        <taxon>Primates</taxon>
        <taxon>Haplorrhini</taxon>
        <taxon>Catarrhini</taxon>
        <taxon>Hominidae</taxon>
        <taxon>Pan</taxon>
    </lineage>
</organism>
<feature type="compositionally biased region" description="Basic residues" evidence="6">
    <location>
        <begin position="163"/>
        <end position="173"/>
    </location>
</feature>
<feature type="non-terminal residue" evidence="7">
    <location>
        <position position="305"/>
    </location>
</feature>
<gene>
    <name evidence="7" type="ORF">CK820_G0006769</name>
</gene>